<dbReference type="RefSeq" id="XP_020435672.1">
    <property type="nucleotide sequence ID" value="XM_020573600.1"/>
</dbReference>
<keyword evidence="2" id="KW-1185">Reference proteome</keyword>
<evidence type="ECO:0000313" key="2">
    <source>
        <dbReference type="Proteomes" id="UP000001396"/>
    </source>
</evidence>
<dbReference type="EMBL" id="ADBJ01000010">
    <property type="protein sequence ID" value="EFA83555.1"/>
    <property type="molecule type" value="Genomic_DNA"/>
</dbReference>
<protein>
    <submittedName>
        <fullName evidence="1">Uncharacterized protein</fullName>
    </submittedName>
</protein>
<reference evidence="1 2" key="1">
    <citation type="journal article" date="2011" name="Genome Res.">
        <title>Phylogeny-wide analysis of social amoeba genomes highlights ancient origins for complex intercellular communication.</title>
        <authorList>
            <person name="Heidel A.J."/>
            <person name="Lawal H.M."/>
            <person name="Felder M."/>
            <person name="Schilde C."/>
            <person name="Helps N.R."/>
            <person name="Tunggal B."/>
            <person name="Rivero F."/>
            <person name="John U."/>
            <person name="Schleicher M."/>
            <person name="Eichinger L."/>
            <person name="Platzer M."/>
            <person name="Noegel A.A."/>
            <person name="Schaap P."/>
            <person name="Gloeckner G."/>
        </authorList>
    </citation>
    <scope>NUCLEOTIDE SEQUENCE [LARGE SCALE GENOMIC DNA]</scope>
    <source>
        <strain evidence="2">ATCC 26659 / Pp 5 / PN500</strain>
    </source>
</reference>
<comment type="caution">
    <text evidence="1">The sequence shown here is derived from an EMBL/GenBank/DDBJ whole genome shotgun (WGS) entry which is preliminary data.</text>
</comment>
<dbReference type="AlphaFoldDB" id="D3B2K7"/>
<sequence>MRTSSVTATNKNTYKYFYFAFKYGCCSCDQHFIYRLAEVLLNDNNYKIEREQRSVNTNLFSTTTKQYHPCSKQSVTLPLPLPSTISPSSFHFLVL</sequence>
<dbReference type="InParanoid" id="D3B2K7"/>
<dbReference type="Proteomes" id="UP000001396">
    <property type="component" value="Unassembled WGS sequence"/>
</dbReference>
<evidence type="ECO:0000313" key="1">
    <source>
        <dbReference type="EMBL" id="EFA83555.1"/>
    </source>
</evidence>
<accession>D3B2K7</accession>
<proteinExistence type="predicted"/>
<gene>
    <name evidence="1" type="ORF">PPL_02621</name>
</gene>
<dbReference type="GeneID" id="31358144"/>
<organism evidence="1 2">
    <name type="scientific">Heterostelium pallidum (strain ATCC 26659 / Pp 5 / PN500)</name>
    <name type="common">Cellular slime mold</name>
    <name type="synonym">Polysphondylium pallidum</name>
    <dbReference type="NCBI Taxonomy" id="670386"/>
    <lineage>
        <taxon>Eukaryota</taxon>
        <taxon>Amoebozoa</taxon>
        <taxon>Evosea</taxon>
        <taxon>Eumycetozoa</taxon>
        <taxon>Dictyostelia</taxon>
        <taxon>Acytosteliales</taxon>
        <taxon>Acytosteliaceae</taxon>
        <taxon>Heterostelium</taxon>
    </lineage>
</organism>
<name>D3B2K7_HETP5</name>